<gene>
    <name evidence="2" type="ORF">PPAR1163_LOCUS5786</name>
</gene>
<keyword evidence="1" id="KW-1133">Transmembrane helix</keyword>
<evidence type="ECO:0000256" key="1">
    <source>
        <dbReference type="SAM" id="Phobius"/>
    </source>
</evidence>
<reference evidence="2" key="1">
    <citation type="submission" date="2021-01" db="EMBL/GenBank/DDBJ databases">
        <authorList>
            <person name="Corre E."/>
            <person name="Pelletier E."/>
            <person name="Niang G."/>
            <person name="Scheremetjew M."/>
            <person name="Finn R."/>
            <person name="Kale V."/>
            <person name="Holt S."/>
            <person name="Cochrane G."/>
            <person name="Meng A."/>
            <person name="Brown T."/>
            <person name="Cohen L."/>
        </authorList>
    </citation>
    <scope>NUCLEOTIDE SEQUENCE</scope>
    <source>
        <strain evidence="2">CCMP2877</strain>
    </source>
</reference>
<name>A0A7S1TUC7_9STRA</name>
<organism evidence="2">
    <name type="scientific">Phaeomonas parva</name>
    <dbReference type="NCBI Taxonomy" id="124430"/>
    <lineage>
        <taxon>Eukaryota</taxon>
        <taxon>Sar</taxon>
        <taxon>Stramenopiles</taxon>
        <taxon>Ochrophyta</taxon>
        <taxon>Pinguiophyceae</taxon>
        <taxon>Pinguiochrysidales</taxon>
        <taxon>Pinguiochrysidaceae</taxon>
        <taxon>Phaeomonas</taxon>
    </lineage>
</organism>
<proteinExistence type="predicted"/>
<dbReference type="AlphaFoldDB" id="A0A7S1TUC7"/>
<feature type="transmembrane region" description="Helical" evidence="1">
    <location>
        <begin position="48"/>
        <end position="66"/>
    </location>
</feature>
<protein>
    <recommendedName>
        <fullName evidence="3">MICOS complex subunit</fullName>
    </recommendedName>
</protein>
<accession>A0A7S1TUC7</accession>
<evidence type="ECO:0008006" key="3">
    <source>
        <dbReference type="Google" id="ProtNLM"/>
    </source>
</evidence>
<evidence type="ECO:0000313" key="2">
    <source>
        <dbReference type="EMBL" id="CAD9247431.1"/>
    </source>
</evidence>
<keyword evidence="1" id="KW-0812">Transmembrane</keyword>
<sequence>MGQAKNMQSSVDDQTGSLVSRVSEFYSQAAFYLDDLEKLNDFRRKHPGVVIGVTTAAVFLPSTILGSRFGMFRRTLTTLVGTSAVVYGANEIESRMSGSKEE</sequence>
<keyword evidence="1" id="KW-0472">Membrane</keyword>
<dbReference type="EMBL" id="HBGJ01009199">
    <property type="protein sequence ID" value="CAD9247431.1"/>
    <property type="molecule type" value="Transcribed_RNA"/>
</dbReference>